<gene>
    <name evidence="2" type="ORF">NPIL_115301</name>
</gene>
<evidence type="ECO:0000313" key="2">
    <source>
        <dbReference type="EMBL" id="GFT56872.1"/>
    </source>
</evidence>
<feature type="region of interest" description="Disordered" evidence="1">
    <location>
        <begin position="87"/>
        <end position="106"/>
    </location>
</feature>
<dbReference type="EMBL" id="BMAW01113393">
    <property type="protein sequence ID" value="GFT56872.1"/>
    <property type="molecule type" value="Genomic_DNA"/>
</dbReference>
<protein>
    <submittedName>
        <fullName evidence="2">Uncharacterized protein</fullName>
    </submittedName>
</protein>
<proteinExistence type="predicted"/>
<dbReference type="Proteomes" id="UP000887013">
    <property type="component" value="Unassembled WGS sequence"/>
</dbReference>
<evidence type="ECO:0000256" key="1">
    <source>
        <dbReference type="SAM" id="MobiDB-lite"/>
    </source>
</evidence>
<evidence type="ECO:0000313" key="3">
    <source>
        <dbReference type="Proteomes" id="UP000887013"/>
    </source>
</evidence>
<reference evidence="2" key="1">
    <citation type="submission" date="2020-08" db="EMBL/GenBank/DDBJ databases">
        <title>Multicomponent nature underlies the extraordinary mechanical properties of spider dragline silk.</title>
        <authorList>
            <person name="Kono N."/>
            <person name="Nakamura H."/>
            <person name="Mori M."/>
            <person name="Yoshida Y."/>
            <person name="Ohtoshi R."/>
            <person name="Malay A.D."/>
            <person name="Moran D.A.P."/>
            <person name="Tomita M."/>
            <person name="Numata K."/>
            <person name="Arakawa K."/>
        </authorList>
    </citation>
    <scope>NUCLEOTIDE SEQUENCE</scope>
</reference>
<comment type="caution">
    <text evidence="2">The sequence shown here is derived from an EMBL/GenBank/DDBJ whole genome shotgun (WGS) entry which is preliminary data.</text>
</comment>
<keyword evidence="3" id="KW-1185">Reference proteome</keyword>
<name>A0A8X6TWA0_NEPPI</name>
<dbReference type="AlphaFoldDB" id="A0A8X6TWA0"/>
<organism evidence="2 3">
    <name type="scientific">Nephila pilipes</name>
    <name type="common">Giant wood spider</name>
    <name type="synonym">Nephila maculata</name>
    <dbReference type="NCBI Taxonomy" id="299642"/>
    <lineage>
        <taxon>Eukaryota</taxon>
        <taxon>Metazoa</taxon>
        <taxon>Ecdysozoa</taxon>
        <taxon>Arthropoda</taxon>
        <taxon>Chelicerata</taxon>
        <taxon>Arachnida</taxon>
        <taxon>Araneae</taxon>
        <taxon>Araneomorphae</taxon>
        <taxon>Entelegynae</taxon>
        <taxon>Araneoidea</taxon>
        <taxon>Nephilidae</taxon>
        <taxon>Nephila</taxon>
    </lineage>
</organism>
<accession>A0A8X6TWA0</accession>
<sequence length="106" mass="12110">MGSKYVSLSVRKYGAKPKCSASKEEAVPTMPNDSIRVTAIYLIRMYGKTTYSKSDNQTWSHLKFMKQVESLYIKTYSGEHRKEQSLVMAHKSQKASKFKQGDFKSS</sequence>